<dbReference type="Proteomes" id="UP000324222">
    <property type="component" value="Unassembled WGS sequence"/>
</dbReference>
<gene>
    <name evidence="2" type="ORF">E2C01_034211</name>
</gene>
<proteinExistence type="predicted"/>
<comment type="caution">
    <text evidence="2">The sequence shown here is derived from an EMBL/GenBank/DDBJ whole genome shotgun (WGS) entry which is preliminary data.</text>
</comment>
<feature type="region of interest" description="Disordered" evidence="1">
    <location>
        <begin position="1"/>
        <end position="20"/>
    </location>
</feature>
<name>A0A5B7F561_PORTR</name>
<protein>
    <submittedName>
        <fullName evidence="2">Uncharacterized protein</fullName>
    </submittedName>
</protein>
<feature type="compositionally biased region" description="Low complexity" evidence="1">
    <location>
        <begin position="88"/>
        <end position="99"/>
    </location>
</feature>
<feature type="region of interest" description="Disordered" evidence="1">
    <location>
        <begin position="25"/>
        <end position="99"/>
    </location>
</feature>
<organism evidence="2 3">
    <name type="scientific">Portunus trituberculatus</name>
    <name type="common">Swimming crab</name>
    <name type="synonym">Neptunus trituberculatus</name>
    <dbReference type="NCBI Taxonomy" id="210409"/>
    <lineage>
        <taxon>Eukaryota</taxon>
        <taxon>Metazoa</taxon>
        <taxon>Ecdysozoa</taxon>
        <taxon>Arthropoda</taxon>
        <taxon>Crustacea</taxon>
        <taxon>Multicrustacea</taxon>
        <taxon>Malacostraca</taxon>
        <taxon>Eumalacostraca</taxon>
        <taxon>Eucarida</taxon>
        <taxon>Decapoda</taxon>
        <taxon>Pleocyemata</taxon>
        <taxon>Brachyura</taxon>
        <taxon>Eubrachyura</taxon>
        <taxon>Portunoidea</taxon>
        <taxon>Portunidae</taxon>
        <taxon>Portuninae</taxon>
        <taxon>Portunus</taxon>
    </lineage>
</organism>
<accession>A0A5B7F561</accession>
<reference evidence="2 3" key="1">
    <citation type="submission" date="2019-05" db="EMBL/GenBank/DDBJ databases">
        <title>Another draft genome of Portunus trituberculatus and its Hox gene families provides insights of decapod evolution.</title>
        <authorList>
            <person name="Jeong J.-H."/>
            <person name="Song I."/>
            <person name="Kim S."/>
            <person name="Choi T."/>
            <person name="Kim D."/>
            <person name="Ryu S."/>
            <person name="Kim W."/>
        </authorList>
    </citation>
    <scope>NUCLEOTIDE SEQUENCE [LARGE SCALE GENOMIC DNA]</scope>
    <source>
        <tissue evidence="2">Muscle</tissue>
    </source>
</reference>
<keyword evidence="3" id="KW-1185">Reference proteome</keyword>
<sequence>MVLREIRSGVTKVTEQKRPTEMPVHNVLVFKGTRSKPRSRTHSTPPQPHSLTHTTTASHSLTHPHSHHHNITQPHTPSLTPPQEHTLTHTTTASHSLTHTTTAWVEVPCQQREASSLSLPVAS</sequence>
<evidence type="ECO:0000256" key="1">
    <source>
        <dbReference type="SAM" id="MobiDB-lite"/>
    </source>
</evidence>
<evidence type="ECO:0000313" key="3">
    <source>
        <dbReference type="Proteomes" id="UP000324222"/>
    </source>
</evidence>
<feature type="compositionally biased region" description="Low complexity" evidence="1">
    <location>
        <begin position="49"/>
        <end position="61"/>
    </location>
</feature>
<dbReference type="EMBL" id="VSRR010004765">
    <property type="protein sequence ID" value="MPC40647.1"/>
    <property type="molecule type" value="Genomic_DNA"/>
</dbReference>
<dbReference type="AlphaFoldDB" id="A0A5B7F561"/>
<evidence type="ECO:0000313" key="2">
    <source>
        <dbReference type="EMBL" id="MPC40647.1"/>
    </source>
</evidence>